<evidence type="ECO:0000313" key="2">
    <source>
        <dbReference type="Proteomes" id="UP000535020"/>
    </source>
</evidence>
<evidence type="ECO:0000313" key="1">
    <source>
        <dbReference type="EMBL" id="NYA71453.1"/>
    </source>
</evidence>
<dbReference type="Proteomes" id="UP000535020">
    <property type="component" value="Unassembled WGS sequence"/>
</dbReference>
<dbReference type="RefSeq" id="WP_176006258.1">
    <property type="nucleotide sequence ID" value="NZ_JABWMI010000011.1"/>
</dbReference>
<dbReference type="AlphaFoldDB" id="A0A7Y8Y2P3"/>
<accession>A0A7Y8Y2P3</accession>
<proteinExistence type="predicted"/>
<dbReference type="Pfam" id="PF09982">
    <property type="entry name" value="LpxR"/>
    <property type="match status" value="1"/>
</dbReference>
<sequence length="308" mass="35249">MRTPIFFLLFCSMVFAQKKQIGAVFENDLYTSSVNDKYYTNGIEFYYKYLSSDTIGKAVKKINEVRIGQYIYNPQTVKAADPGVHDRPFAGYLFGQFQKGWFYKKESVFKLTAQVGVIGPSSMAEEVQRGIHGIFNYKPVQGWDYQIHDLIALQLNAFYSNPILKSEYIDLHAKANVFGGTAFVGTNASLLSRISLKPLLDIYDSALYGASVNFDPDAFKNQSEFFFYIAPGFNYQAYDATIEGSMFNDDSPITWDLVRARFIGEAGFKYRKNQWDLSYAFVYRGKEVDNWVNKGYFFGSIQVAWLIK</sequence>
<keyword evidence="2" id="KW-1185">Reference proteome</keyword>
<name>A0A7Y8Y2P3_9FLAO</name>
<comment type="caution">
    <text evidence="1">The sequence shown here is derived from an EMBL/GenBank/DDBJ whole genome shotgun (WGS) entry which is preliminary data.</text>
</comment>
<dbReference type="InterPro" id="IPR037107">
    <property type="entry name" value="Put_OMP_sf"/>
</dbReference>
<dbReference type="EMBL" id="JACBJI010000004">
    <property type="protein sequence ID" value="NYA71453.1"/>
    <property type="molecule type" value="Genomic_DNA"/>
</dbReference>
<dbReference type="Gene3D" id="2.40.128.140">
    <property type="entry name" value="Outer membrane protein"/>
    <property type="match status" value="1"/>
</dbReference>
<gene>
    <name evidence="1" type="ORF">HZF10_11010</name>
</gene>
<reference evidence="1 2" key="1">
    <citation type="submission" date="2020-07" db="EMBL/GenBank/DDBJ databases">
        <authorList>
            <person name="Sun Q."/>
        </authorList>
    </citation>
    <scope>NUCLEOTIDE SEQUENCE [LARGE SCALE GENOMIC DNA]</scope>
    <source>
        <strain evidence="1 2">MAH-1</strain>
    </source>
</reference>
<dbReference type="InterPro" id="IPR018707">
    <property type="entry name" value="LpxR"/>
</dbReference>
<protein>
    <submittedName>
        <fullName evidence="1">Lipid A deacylase LpxR family protein</fullName>
    </submittedName>
</protein>
<organism evidence="1 2">
    <name type="scientific">Flavobacterium agri</name>
    <dbReference type="NCBI Taxonomy" id="2743471"/>
    <lineage>
        <taxon>Bacteria</taxon>
        <taxon>Pseudomonadati</taxon>
        <taxon>Bacteroidota</taxon>
        <taxon>Flavobacteriia</taxon>
        <taxon>Flavobacteriales</taxon>
        <taxon>Flavobacteriaceae</taxon>
        <taxon>Flavobacterium</taxon>
    </lineage>
</organism>